<dbReference type="PANTHER" id="PTHR48079:SF5">
    <property type="entry name" value="DEPENDENT EPIMERASE_DEHYDRATASE, PUTATIVE (AFU_ORTHOLOGUE AFUA_7G00180)-RELATED"/>
    <property type="match status" value="1"/>
</dbReference>
<dbReference type="AlphaFoldDB" id="A0AAN6RIY8"/>
<reference evidence="2 3" key="1">
    <citation type="submission" date="2021-02" db="EMBL/GenBank/DDBJ databases">
        <title>Genome assembly of Pseudopithomyces chartarum.</title>
        <authorList>
            <person name="Jauregui R."/>
            <person name="Singh J."/>
            <person name="Voisey C."/>
        </authorList>
    </citation>
    <scope>NUCLEOTIDE SEQUENCE [LARGE SCALE GENOMIC DNA]</scope>
    <source>
        <strain evidence="2 3">AGR01</strain>
    </source>
</reference>
<evidence type="ECO:0000313" key="3">
    <source>
        <dbReference type="Proteomes" id="UP001280581"/>
    </source>
</evidence>
<proteinExistence type="predicted"/>
<dbReference type="InterPro" id="IPR001509">
    <property type="entry name" value="Epimerase_deHydtase"/>
</dbReference>
<dbReference type="GO" id="GO:0004029">
    <property type="term" value="F:aldehyde dehydrogenase (NAD+) activity"/>
    <property type="evidence" value="ECO:0007669"/>
    <property type="project" value="TreeGrafter"/>
</dbReference>
<comment type="caution">
    <text evidence="2">The sequence shown here is derived from an EMBL/GenBank/DDBJ whole genome shotgun (WGS) entry which is preliminary data.</text>
</comment>
<dbReference type="SUPFAM" id="SSF51735">
    <property type="entry name" value="NAD(P)-binding Rossmann-fold domains"/>
    <property type="match status" value="1"/>
</dbReference>
<dbReference type="InterPro" id="IPR036291">
    <property type="entry name" value="NAD(P)-bd_dom_sf"/>
</dbReference>
<accession>A0AAN6RIY8</accession>
<protein>
    <recommendedName>
        <fullName evidence="1">NAD-dependent epimerase/dehydratase domain-containing protein</fullName>
    </recommendedName>
</protein>
<gene>
    <name evidence="2" type="ORF">GRF29_44g2660226</name>
</gene>
<dbReference type="InterPro" id="IPR051783">
    <property type="entry name" value="NAD(P)-dependent_oxidoreduct"/>
</dbReference>
<feature type="domain" description="NAD-dependent epimerase/dehydratase" evidence="1">
    <location>
        <begin position="7"/>
        <end position="228"/>
    </location>
</feature>
<dbReference type="PANTHER" id="PTHR48079">
    <property type="entry name" value="PROTEIN YEEZ"/>
    <property type="match status" value="1"/>
</dbReference>
<dbReference type="GO" id="GO:0005737">
    <property type="term" value="C:cytoplasm"/>
    <property type="evidence" value="ECO:0007669"/>
    <property type="project" value="TreeGrafter"/>
</dbReference>
<dbReference type="Pfam" id="PF01370">
    <property type="entry name" value="Epimerase"/>
    <property type="match status" value="1"/>
</dbReference>
<organism evidence="2 3">
    <name type="scientific">Pseudopithomyces chartarum</name>
    <dbReference type="NCBI Taxonomy" id="1892770"/>
    <lineage>
        <taxon>Eukaryota</taxon>
        <taxon>Fungi</taxon>
        <taxon>Dikarya</taxon>
        <taxon>Ascomycota</taxon>
        <taxon>Pezizomycotina</taxon>
        <taxon>Dothideomycetes</taxon>
        <taxon>Pleosporomycetidae</taxon>
        <taxon>Pleosporales</taxon>
        <taxon>Massarineae</taxon>
        <taxon>Didymosphaeriaceae</taxon>
        <taxon>Pseudopithomyces</taxon>
    </lineage>
</organism>
<evidence type="ECO:0000259" key="1">
    <source>
        <dbReference type="Pfam" id="PF01370"/>
    </source>
</evidence>
<dbReference type="EMBL" id="WVTA01000005">
    <property type="protein sequence ID" value="KAK3210410.1"/>
    <property type="molecule type" value="Genomic_DNA"/>
</dbReference>
<dbReference type="Proteomes" id="UP001280581">
    <property type="component" value="Unassembled WGS sequence"/>
</dbReference>
<keyword evidence="3" id="KW-1185">Reference proteome</keyword>
<sequence length="313" mass="32529">MSSKTLFVTGGTGYIGGALIEIALAKGYKVKALSRNESGDAKLSALGATPVRGDLTTTDVLTREAASSDAVINLASAYVFGQGKYEDALPIDNAAVDAFAEGLKGTNKALITTSGTLCAQADPNGGETDEDAPPEPSPLNVRIKAEQHAVAKGKETGVRVIVVRMSPYTYGRGGSGIARFLGMAKGMGGLPTVNGGKNRTTAVHVDDAIELVLLAVEKGEGGDIFNAGSQTEVTMGEMFDTINSSVGVPNKDISYEEALKAFGENIAWFLQAENRASGGKAVKKLGWEPKGVKVLDDIKTGSYVEVIKAINAK</sequence>
<name>A0AAN6RIY8_9PLEO</name>
<dbReference type="Gene3D" id="3.40.50.720">
    <property type="entry name" value="NAD(P)-binding Rossmann-like Domain"/>
    <property type="match status" value="1"/>
</dbReference>
<evidence type="ECO:0000313" key="2">
    <source>
        <dbReference type="EMBL" id="KAK3210410.1"/>
    </source>
</evidence>